<evidence type="ECO:0000313" key="1">
    <source>
        <dbReference type="EMBL" id="AKS43364.1"/>
    </source>
</evidence>
<proteinExistence type="predicted"/>
<keyword evidence="2" id="KW-1185">Reference proteome</keyword>
<dbReference type="OrthoDB" id="9780358at2"/>
<dbReference type="Proteomes" id="UP000066624">
    <property type="component" value="Chromosome"/>
</dbReference>
<gene>
    <name evidence="1" type="ORF">WM2015_3012</name>
</gene>
<dbReference type="PANTHER" id="PTHR33406">
    <property type="entry name" value="MEMBRANE PROTEIN MJ1562-RELATED"/>
    <property type="match status" value="1"/>
</dbReference>
<dbReference type="InterPro" id="IPR050545">
    <property type="entry name" value="Mycobact_MmpL"/>
</dbReference>
<organism evidence="1 2">
    <name type="scientific">Wenzhouxiangella marina</name>
    <dbReference type="NCBI Taxonomy" id="1579979"/>
    <lineage>
        <taxon>Bacteria</taxon>
        <taxon>Pseudomonadati</taxon>
        <taxon>Pseudomonadota</taxon>
        <taxon>Gammaproteobacteria</taxon>
        <taxon>Chromatiales</taxon>
        <taxon>Wenzhouxiangellaceae</taxon>
        <taxon>Wenzhouxiangella</taxon>
    </lineage>
</organism>
<dbReference type="EMBL" id="CP012154">
    <property type="protein sequence ID" value="AKS43364.1"/>
    <property type="molecule type" value="Genomic_DNA"/>
</dbReference>
<dbReference type="GO" id="GO:0005886">
    <property type="term" value="C:plasma membrane"/>
    <property type="evidence" value="ECO:0007669"/>
    <property type="project" value="TreeGrafter"/>
</dbReference>
<evidence type="ECO:0000313" key="2">
    <source>
        <dbReference type="Proteomes" id="UP000066624"/>
    </source>
</evidence>
<accession>A0A0K0Y0A1</accession>
<name>A0A0K0Y0A1_9GAMM</name>
<protein>
    <submittedName>
        <fullName evidence="1">Uncharacterized protein</fullName>
    </submittedName>
</protein>
<sequence length="755" mass="80656">MKRLILPTLLLAALAALAVMAVRALDLDYRIDAFLPVPADPDQALVVDQIGAGPGARMILVALTGASAGELATISDELAERWRRIDGVQSVRNSNALPDEDTLDRLMRARFLLVDDIPERLGPTALEQALDERLSDLALGGRQVEALVRRDPLGLIPELADRLAPATTPASFDGVWFDAAHERALLLVESGHPAFDSEAQSALVGQLRETFDELAPEAMQLTLAGPVIIGLDSAERSRSEATRLSIIGSAFLLLVLILAWRSASLLIAGALPLAAGVVAGLATVALAFDRVHGLTLAFGFTLLGVVLDYPVHLFGHAAGRRLDQAAREIAGPLLLGAASTLIAYLAIWSSTSSGLAQLGAFSAAGLTAAALTTLLLPWLGLSAPNRLIRRPPPRLHQPLLVWLAAILALGWLAWQGEARWSSDLSRLSPVDRQLLADDIELRQALGAGNVGQLLVLSAPDRDRVLAETEAVVAQLREARAMGLITAWQSPTDLLPSSRTQAERRAAWPTADWMATALAEAEPRFQPQAFQPFLEDLDALAALPELDPDYWRGSGLAGRIDGLLSPVEDGWRALILPVGLDDPDAFRSWLAERGSKARLVELRQVSESMVEAYRMEAGQRLLLAAALIAGLILLRLRNLRDTLAVIAPPLAAALCTAAIMSSWHSGLSIVHLIGLLLAAGIGLDFALFNRMMARRSESGQRTRRALLVCAISSGGVFLILGQSTIGMLDMLGLTVATGVLLSWLFARLTSAPPASR</sequence>
<dbReference type="SUPFAM" id="SSF82866">
    <property type="entry name" value="Multidrug efflux transporter AcrB transmembrane domain"/>
    <property type="match status" value="2"/>
</dbReference>
<dbReference type="STRING" id="1579979.WM2015_3012"/>
<dbReference type="AlphaFoldDB" id="A0A0K0Y0A1"/>
<dbReference type="RefSeq" id="WP_049726855.1">
    <property type="nucleotide sequence ID" value="NZ_CP012154.1"/>
</dbReference>
<dbReference type="Gene3D" id="1.20.1640.10">
    <property type="entry name" value="Multidrug efflux transporter AcrB transmembrane domain"/>
    <property type="match status" value="2"/>
</dbReference>
<dbReference type="PANTHER" id="PTHR33406:SF13">
    <property type="entry name" value="MEMBRANE PROTEIN YDFJ"/>
    <property type="match status" value="1"/>
</dbReference>
<dbReference type="KEGG" id="wma:WM2015_3012"/>
<reference evidence="1 2" key="1">
    <citation type="submission" date="2015-07" db="EMBL/GenBank/DDBJ databases">
        <authorList>
            <person name="Noorani M."/>
        </authorList>
    </citation>
    <scope>NUCLEOTIDE SEQUENCE [LARGE SCALE GENOMIC DNA]</scope>
    <source>
        <strain evidence="1 2">KCTC 42284</strain>
    </source>
</reference>